<evidence type="ECO:0000313" key="2">
    <source>
        <dbReference type="EMBL" id="KAA6354916.1"/>
    </source>
</evidence>
<dbReference type="AlphaFoldDB" id="A0A5J4T902"/>
<organism evidence="2 3">
    <name type="scientific">Streblomastix strix</name>
    <dbReference type="NCBI Taxonomy" id="222440"/>
    <lineage>
        <taxon>Eukaryota</taxon>
        <taxon>Metamonada</taxon>
        <taxon>Preaxostyla</taxon>
        <taxon>Oxymonadida</taxon>
        <taxon>Streblomastigidae</taxon>
        <taxon>Streblomastix</taxon>
    </lineage>
</organism>
<feature type="compositionally biased region" description="Basic residues" evidence="1">
    <location>
        <begin position="1"/>
        <end position="14"/>
    </location>
</feature>
<feature type="compositionally biased region" description="Acidic residues" evidence="1">
    <location>
        <begin position="34"/>
        <end position="49"/>
    </location>
</feature>
<feature type="compositionally biased region" description="Acidic residues" evidence="1">
    <location>
        <begin position="17"/>
        <end position="26"/>
    </location>
</feature>
<protein>
    <submittedName>
        <fullName evidence="2">Uncharacterized protein</fullName>
    </submittedName>
</protein>
<name>A0A5J4T902_9EUKA</name>
<feature type="region of interest" description="Disordered" evidence="1">
    <location>
        <begin position="1"/>
        <end position="56"/>
    </location>
</feature>
<sequence length="113" mass="13507">KKKQEKPKKKRKRKLGEDEEEEEEDTQNEKFVDDGEQDDEDDDDDDDGERESISSVVHVEMRMVPIFPTRLGLLPSIKLRKLFNAEEMRLLHQKISIINIHLKHYVNKIIFQY</sequence>
<evidence type="ECO:0000313" key="3">
    <source>
        <dbReference type="Proteomes" id="UP000324800"/>
    </source>
</evidence>
<gene>
    <name evidence="2" type="ORF">EZS28_049557</name>
</gene>
<dbReference type="EMBL" id="SNRW01035485">
    <property type="protein sequence ID" value="KAA6354916.1"/>
    <property type="molecule type" value="Genomic_DNA"/>
</dbReference>
<comment type="caution">
    <text evidence="2">The sequence shown here is derived from an EMBL/GenBank/DDBJ whole genome shotgun (WGS) entry which is preliminary data.</text>
</comment>
<evidence type="ECO:0000256" key="1">
    <source>
        <dbReference type="SAM" id="MobiDB-lite"/>
    </source>
</evidence>
<reference evidence="2 3" key="1">
    <citation type="submission" date="2019-03" db="EMBL/GenBank/DDBJ databases">
        <title>Single cell metagenomics reveals metabolic interactions within the superorganism composed of flagellate Streblomastix strix and complex community of Bacteroidetes bacteria on its surface.</title>
        <authorList>
            <person name="Treitli S.C."/>
            <person name="Kolisko M."/>
            <person name="Husnik F."/>
            <person name="Keeling P."/>
            <person name="Hampl V."/>
        </authorList>
    </citation>
    <scope>NUCLEOTIDE SEQUENCE [LARGE SCALE GENOMIC DNA]</scope>
    <source>
        <strain evidence="2">ST1C</strain>
    </source>
</reference>
<feature type="non-terminal residue" evidence="2">
    <location>
        <position position="1"/>
    </location>
</feature>
<dbReference type="Proteomes" id="UP000324800">
    <property type="component" value="Unassembled WGS sequence"/>
</dbReference>
<proteinExistence type="predicted"/>
<accession>A0A5J4T902</accession>